<evidence type="ECO:0000313" key="2">
    <source>
        <dbReference type="EMBL" id="ASJ12757.1"/>
    </source>
</evidence>
<sequence>MKIAVPTNGGGIDDVVAPVFGRAPAFLIVEVDENGTIVSSKVLQNPAASSVGGIGPLAVQALINEGVDAVIVPQVGPNALGALQAAGIRVYQAAPGTPAREAIKSTTGNSSGQTGTFSGPTQEIGVGMMGATPAPVYGTYPVYRAYGYGSGWGRGRGRGFGHGRNNGRRWGARLEYCPRTNQPRRKAHWRDWW</sequence>
<reference evidence="3 5" key="1">
    <citation type="submission" date="2015-08" db="EMBL/GenBank/DDBJ databases">
        <title>Thermococcus thioreducens DSM 14981 genome sequencing.</title>
        <authorList>
            <person name="Hong S.-J."/>
            <person name="Kim M.-C."/>
            <person name="Shin J.-H."/>
        </authorList>
    </citation>
    <scope>NUCLEOTIDE SEQUENCE [LARGE SCALE GENOMIC DNA]</scope>
    <source>
        <strain evidence="3 5">DSM 14981</strain>
    </source>
</reference>
<dbReference type="GeneID" id="33334278"/>
<feature type="domain" description="Dinitrogenase iron-molybdenum cofactor biosynthesis" evidence="1">
    <location>
        <begin position="13"/>
        <end position="104"/>
    </location>
</feature>
<dbReference type="PANTHER" id="PTHR33937:SF2">
    <property type="entry name" value="DINITROGENASE IRON-MOLYBDENUM COFACTOR BIOSYNTHESIS DOMAIN-CONTAINING PROTEIN"/>
    <property type="match status" value="1"/>
</dbReference>
<dbReference type="RefSeq" id="WP_055429458.1">
    <property type="nucleotide sequence ID" value="NZ_CP015105.1"/>
</dbReference>
<keyword evidence="7" id="KW-1185">Reference proteome</keyword>
<accession>A0A0Q2XLZ8</accession>
<dbReference type="EMBL" id="FOIW01000001">
    <property type="protein sequence ID" value="SEV85678.1"/>
    <property type="molecule type" value="Genomic_DNA"/>
</dbReference>
<dbReference type="PATRIC" id="fig|277988.4.peg.1332"/>
<gene>
    <name evidence="2" type="ORF">A3L14_07600</name>
    <name evidence="3" type="ORF">AMR53_06360</name>
    <name evidence="4" type="ORF">SAMN05216170_0429</name>
</gene>
<dbReference type="EMBL" id="CP015105">
    <property type="protein sequence ID" value="ASJ12757.1"/>
    <property type="molecule type" value="Genomic_DNA"/>
</dbReference>
<reference evidence="2 7" key="2">
    <citation type="submission" date="2016-04" db="EMBL/GenBank/DDBJ databases">
        <title>Complete genome sequence of Thermococcus thioreducens type strain OGL-20P.</title>
        <authorList>
            <person name="Oger P.M."/>
        </authorList>
    </citation>
    <scope>NUCLEOTIDE SEQUENCE [LARGE SCALE GENOMIC DNA]</scope>
    <source>
        <strain evidence="2 7">OGL-20P</strain>
    </source>
</reference>
<dbReference type="InterPro" id="IPR033913">
    <property type="entry name" value="MTH1175_dom"/>
</dbReference>
<evidence type="ECO:0000313" key="5">
    <source>
        <dbReference type="Proteomes" id="UP000051862"/>
    </source>
</evidence>
<evidence type="ECO:0000313" key="3">
    <source>
        <dbReference type="EMBL" id="KQH82228.1"/>
    </source>
</evidence>
<proteinExistence type="predicted"/>
<dbReference type="Pfam" id="PF02579">
    <property type="entry name" value="Nitro_FeMo-Co"/>
    <property type="match status" value="1"/>
</dbReference>
<dbReference type="InterPro" id="IPR003731">
    <property type="entry name" value="Di-Nase_FeMo-co_biosynth"/>
</dbReference>
<name>A0A0Q2XLZ8_9EURY</name>
<organism evidence="3 5">
    <name type="scientific">Thermococcus thioreducens</name>
    <dbReference type="NCBI Taxonomy" id="277988"/>
    <lineage>
        <taxon>Archaea</taxon>
        <taxon>Methanobacteriati</taxon>
        <taxon>Methanobacteriota</taxon>
        <taxon>Thermococci</taxon>
        <taxon>Thermococcales</taxon>
        <taxon>Thermococcaceae</taxon>
        <taxon>Thermococcus</taxon>
    </lineage>
</organism>
<protein>
    <submittedName>
        <fullName evidence="3">Dinitrogenase iron-molybdenum cofactor</fullName>
    </submittedName>
    <submittedName>
        <fullName evidence="4">Predicted Fe-Mo cluster-binding protein, NifX family</fullName>
    </submittedName>
</protein>
<dbReference type="OrthoDB" id="25911at2157"/>
<dbReference type="STRING" id="277988.SAMN05216170_0429"/>
<dbReference type="SUPFAM" id="SSF53146">
    <property type="entry name" value="Nitrogenase accessory factor-like"/>
    <property type="match status" value="1"/>
</dbReference>
<dbReference type="KEGG" id="ttd:A3L14_07600"/>
<dbReference type="EMBL" id="LIXN01000009">
    <property type="protein sequence ID" value="KQH82228.1"/>
    <property type="molecule type" value="Genomic_DNA"/>
</dbReference>
<dbReference type="CDD" id="cd00851">
    <property type="entry name" value="MTH1175"/>
    <property type="match status" value="1"/>
</dbReference>
<dbReference type="Gene3D" id="3.30.420.130">
    <property type="entry name" value="Dinitrogenase iron-molybdenum cofactor biosynthesis domain"/>
    <property type="match status" value="1"/>
</dbReference>
<dbReference type="PANTHER" id="PTHR33937">
    <property type="entry name" value="IRON-MOLYBDENUM PROTEIN-RELATED-RELATED"/>
    <property type="match status" value="1"/>
</dbReference>
<dbReference type="Proteomes" id="UP000250136">
    <property type="component" value="Chromosome"/>
</dbReference>
<dbReference type="Proteomes" id="UP000051862">
    <property type="component" value="Unassembled WGS sequence"/>
</dbReference>
<evidence type="ECO:0000313" key="6">
    <source>
        <dbReference type="Proteomes" id="UP000182125"/>
    </source>
</evidence>
<evidence type="ECO:0000313" key="4">
    <source>
        <dbReference type="EMBL" id="SEV85678.1"/>
    </source>
</evidence>
<dbReference type="InterPro" id="IPR051840">
    <property type="entry name" value="NifX/NifY_domain"/>
</dbReference>
<dbReference type="Proteomes" id="UP000182125">
    <property type="component" value="Unassembled WGS sequence"/>
</dbReference>
<evidence type="ECO:0000313" key="7">
    <source>
        <dbReference type="Proteomes" id="UP000250136"/>
    </source>
</evidence>
<reference evidence="4 6" key="3">
    <citation type="submission" date="2016-10" db="EMBL/GenBank/DDBJ databases">
        <authorList>
            <person name="de Groot N.N."/>
        </authorList>
    </citation>
    <scope>NUCLEOTIDE SEQUENCE [LARGE SCALE GENOMIC DNA]</scope>
    <source>
        <strain evidence="4 6">OGL-20</strain>
    </source>
</reference>
<dbReference type="AlphaFoldDB" id="A0A0Q2XLZ8"/>
<dbReference type="InterPro" id="IPR036105">
    <property type="entry name" value="DiNase_FeMo-co_biosyn_sf"/>
</dbReference>
<evidence type="ECO:0000259" key="1">
    <source>
        <dbReference type="Pfam" id="PF02579"/>
    </source>
</evidence>